<protein>
    <submittedName>
        <fullName evidence="1">Uncharacterized protein</fullName>
    </submittedName>
</protein>
<comment type="caution">
    <text evidence="1">The sequence shown here is derived from an EMBL/GenBank/DDBJ whole genome shotgun (WGS) entry which is preliminary data.</text>
</comment>
<keyword evidence="2" id="KW-1185">Reference proteome</keyword>
<reference evidence="1 2" key="1">
    <citation type="submission" date="2024-05" db="EMBL/GenBank/DDBJ databases">
        <title>Genome sequencing and assembly of Indian major carp, Cirrhinus mrigala (Hamilton, 1822).</title>
        <authorList>
            <person name="Mohindra V."/>
            <person name="Chowdhury L.M."/>
            <person name="Lal K."/>
            <person name="Jena J.K."/>
        </authorList>
    </citation>
    <scope>NUCLEOTIDE SEQUENCE [LARGE SCALE GENOMIC DNA]</scope>
    <source>
        <strain evidence="1">CM1030</strain>
        <tissue evidence="1">Blood</tissue>
    </source>
</reference>
<feature type="non-terminal residue" evidence="1">
    <location>
        <position position="114"/>
    </location>
</feature>
<sequence>MADDENEAAAMQRDRHVADAANPHLPFKIDLPHPFSGDGTEPFSAWIQRFKVALNVSAVSPDKAKLLPVKLTGPAFAYWQSLPPEVKADYELTKASLTTVFGRSLSQECWLDLD</sequence>
<dbReference type="Proteomes" id="UP001529510">
    <property type="component" value="Unassembled WGS sequence"/>
</dbReference>
<name>A0ABD0MD73_CIRMR</name>
<organism evidence="1 2">
    <name type="scientific">Cirrhinus mrigala</name>
    <name type="common">Mrigala</name>
    <dbReference type="NCBI Taxonomy" id="683832"/>
    <lineage>
        <taxon>Eukaryota</taxon>
        <taxon>Metazoa</taxon>
        <taxon>Chordata</taxon>
        <taxon>Craniata</taxon>
        <taxon>Vertebrata</taxon>
        <taxon>Euteleostomi</taxon>
        <taxon>Actinopterygii</taxon>
        <taxon>Neopterygii</taxon>
        <taxon>Teleostei</taxon>
        <taxon>Ostariophysi</taxon>
        <taxon>Cypriniformes</taxon>
        <taxon>Cyprinidae</taxon>
        <taxon>Labeoninae</taxon>
        <taxon>Labeonini</taxon>
        <taxon>Cirrhinus</taxon>
    </lineage>
</organism>
<proteinExistence type="predicted"/>
<dbReference type="EMBL" id="JAMKFB020000709">
    <property type="protein sequence ID" value="KAL0148220.1"/>
    <property type="molecule type" value="Genomic_DNA"/>
</dbReference>
<evidence type="ECO:0000313" key="1">
    <source>
        <dbReference type="EMBL" id="KAL0148220.1"/>
    </source>
</evidence>
<gene>
    <name evidence="1" type="ORF">M9458_056452</name>
</gene>
<dbReference type="AlphaFoldDB" id="A0ABD0MD73"/>
<accession>A0ABD0MD73</accession>
<evidence type="ECO:0000313" key="2">
    <source>
        <dbReference type="Proteomes" id="UP001529510"/>
    </source>
</evidence>